<keyword evidence="2" id="KW-1185">Reference proteome</keyword>
<dbReference type="AlphaFoldDB" id="A0A084U3U9"/>
<dbReference type="EMBL" id="AWQU01000074">
    <property type="protein sequence ID" value="KFB07635.1"/>
    <property type="molecule type" value="Genomic_DNA"/>
</dbReference>
<dbReference type="GeneID" id="96866514"/>
<reference evidence="1 2" key="1">
    <citation type="journal article" date="2014" name="PLoS ONE">
        <title>Reduction of Hydrogen Peroxide Accumulation and Toxicity by a Catalase from Mycoplasma iowae.</title>
        <authorList>
            <person name="Pritchard R.E."/>
            <person name="Prassinos A.J."/>
            <person name="Osborne J.D."/>
            <person name="Raviv Z."/>
            <person name="Balish M.F."/>
        </authorList>
    </citation>
    <scope>NUCLEOTIDE SEQUENCE [LARGE SCALE GENOMIC DNA]</scope>
    <source>
        <strain evidence="1 2">DK-CPA</strain>
    </source>
</reference>
<gene>
    <name evidence="1" type="ORF">P271_484</name>
</gene>
<dbReference type="Proteomes" id="UP000028523">
    <property type="component" value="Unassembled WGS sequence"/>
</dbReference>
<protein>
    <submittedName>
        <fullName evidence="1">Uncharacterized protein</fullName>
    </submittedName>
</protein>
<evidence type="ECO:0000313" key="1">
    <source>
        <dbReference type="EMBL" id="KFB07635.1"/>
    </source>
</evidence>
<accession>A0A084U3U9</accession>
<dbReference type="RefSeq" id="WP_004025278.1">
    <property type="nucleotide sequence ID" value="NZ_AWQU01000074.1"/>
</dbReference>
<comment type="caution">
    <text evidence="1">The sequence shown here is derived from an EMBL/GenBank/DDBJ whole genome shotgun (WGS) entry which is preliminary data.</text>
</comment>
<sequence length="280" mass="33141">MRKNSNKEELKSRVVRINVNPKFVVYIDEWYLEELVDILKEYPEKEYFNLIKKLADKNKSRLENFPQQHVMSHRISSKKDKFNEYETMEEYINETWFSNTKISLLKVNNLKKMHVKLKEAGSVPSVPSYLNNITPYSMLSFHKEKSDKFKTATILLNISGHMNWQSYRTIIRSFFKQYDFNALSIGNIAHTNERGVDYYRLSIVKVRNGVNVNGQGLMLESADFLRRIMFMIYEIDPTTQVWKSYGKTLLNKDIEDLKKKEPYFASILTEYLNPSIILVE</sequence>
<name>A0A084U3U9_MALIO</name>
<organism evidence="1 2">
    <name type="scientific">Malacoplasma iowae DK-CPA</name>
    <dbReference type="NCBI Taxonomy" id="1394179"/>
    <lineage>
        <taxon>Bacteria</taxon>
        <taxon>Bacillati</taxon>
        <taxon>Mycoplasmatota</taxon>
        <taxon>Mycoplasmoidales</taxon>
        <taxon>Mycoplasmoidaceae</taxon>
        <taxon>Malacoplasma</taxon>
    </lineage>
</organism>
<evidence type="ECO:0000313" key="2">
    <source>
        <dbReference type="Proteomes" id="UP000028523"/>
    </source>
</evidence>
<proteinExistence type="predicted"/>